<feature type="compositionally biased region" description="Polar residues" evidence="2">
    <location>
        <begin position="410"/>
        <end position="430"/>
    </location>
</feature>
<dbReference type="CDD" id="cd00254">
    <property type="entry name" value="LT-like"/>
    <property type="match status" value="1"/>
</dbReference>
<evidence type="ECO:0000256" key="2">
    <source>
        <dbReference type="SAM" id="MobiDB-lite"/>
    </source>
</evidence>
<dbReference type="InterPro" id="IPR008258">
    <property type="entry name" value="Transglycosylase_SLT_dom_1"/>
</dbReference>
<keyword evidence="5" id="KW-1185">Reference proteome</keyword>
<dbReference type="PROSITE" id="PS00922">
    <property type="entry name" value="TRANSGLYCOSYLASE"/>
    <property type="match status" value="1"/>
</dbReference>
<name>A0ABT2EN19_9BACT</name>
<sequence length="564" mass="61517">MLQGLTVFNPVNGKLIGEGWNQGIPVLNPQPANFASFLTELIERLRTLDGQLLGLVTGQFHPAVDHQLPITAPIADFQSPLTEILQEWKLPSVGLPQGGLTVDGVGPKPQTFEPTTHNAQLSTQFPLLNTQPDNERTWHITPGTHEIQQLIVRTAQRYGVDPALALAVAKAESNFDPDAVSHKGAIGVMQLMPETAKALGVANPYDPAENIDGGIRYLRQLIERFGGNIVLAVAAYNAGPNAVRRYGGIPPYPETQTFVRKVLAYWEAFRKELQQTVKSEWQAGRDEGQNTISSPQSIGKGIGKGISDEPFASPRPAPKANQIFSVESGREQTQVSTAELRPELALERAVGLERKVACEPLLGQKSTLQEIDRTPSITHRLPDNALREPHVQHPATLDASHLVAKESHTFDGSSSPVAHQSSLQGVTSPSHQVENRAANLIVHRLAVELPISNEGERIRLQVSLPLNSSTVFRTQHPAPLDTVPVQVSIRVGDEQLATQLAQSLPTLRQHLLEQGIVLAQWTVAFSGQEGGRRDPAEHFGDWRRLPSASHSRLPAHSLDDGIWA</sequence>
<feature type="domain" description="Transglycosylase SLT" evidence="3">
    <location>
        <begin position="151"/>
        <end position="248"/>
    </location>
</feature>
<dbReference type="Proteomes" id="UP001204798">
    <property type="component" value="Unassembled WGS sequence"/>
</dbReference>
<feature type="region of interest" description="Disordered" evidence="2">
    <location>
        <begin position="408"/>
        <end position="430"/>
    </location>
</feature>
<dbReference type="RefSeq" id="WP_407655275.1">
    <property type="nucleotide sequence ID" value="NZ_CP130454.1"/>
</dbReference>
<comment type="similarity">
    <text evidence="1">Belongs to the transglycosylase Slt family.</text>
</comment>
<evidence type="ECO:0000256" key="1">
    <source>
        <dbReference type="ARBA" id="ARBA00007734"/>
    </source>
</evidence>
<dbReference type="Pfam" id="PF01464">
    <property type="entry name" value="SLT"/>
    <property type="match status" value="1"/>
</dbReference>
<gene>
    <name evidence="4" type="ORF">M2350_001764</name>
</gene>
<feature type="region of interest" description="Disordered" evidence="2">
    <location>
        <begin position="284"/>
        <end position="319"/>
    </location>
</feature>
<dbReference type="Gene3D" id="1.10.530.10">
    <property type="match status" value="1"/>
</dbReference>
<dbReference type="InterPro" id="IPR000189">
    <property type="entry name" value="Transglyc_AS"/>
</dbReference>
<dbReference type="PANTHER" id="PTHR37423:SF2">
    <property type="entry name" value="MEMBRANE-BOUND LYTIC MUREIN TRANSGLYCOSYLASE C"/>
    <property type="match status" value="1"/>
</dbReference>
<comment type="caution">
    <text evidence="4">The sequence shown here is derived from an EMBL/GenBank/DDBJ whole genome shotgun (WGS) entry which is preliminary data.</text>
</comment>
<organism evidence="4 5">
    <name type="scientific">Candidatus Fervidibacter sacchari</name>
    <dbReference type="NCBI Taxonomy" id="1448929"/>
    <lineage>
        <taxon>Bacteria</taxon>
        <taxon>Candidatus Fervidibacterota</taxon>
        <taxon>Candidatus Fervidibacter</taxon>
    </lineage>
</organism>
<accession>A0ABT2EN19</accession>
<proteinExistence type="inferred from homology"/>
<evidence type="ECO:0000313" key="5">
    <source>
        <dbReference type="Proteomes" id="UP001204798"/>
    </source>
</evidence>
<dbReference type="SUPFAM" id="SSF53955">
    <property type="entry name" value="Lysozyme-like"/>
    <property type="match status" value="1"/>
</dbReference>
<evidence type="ECO:0000313" key="4">
    <source>
        <dbReference type="EMBL" id="MCS3919351.1"/>
    </source>
</evidence>
<reference evidence="4 5" key="1">
    <citation type="submission" date="2022-08" db="EMBL/GenBank/DDBJ databases">
        <title>Bacterial and archaeal communities from various locations to study Microbial Dark Matter (Phase II).</title>
        <authorList>
            <person name="Stepanauskas R."/>
        </authorList>
    </citation>
    <scope>NUCLEOTIDE SEQUENCE [LARGE SCALE GENOMIC DNA]</scope>
    <source>
        <strain evidence="4 5">PD1</strain>
    </source>
</reference>
<dbReference type="EMBL" id="JANUCP010000003">
    <property type="protein sequence ID" value="MCS3919351.1"/>
    <property type="molecule type" value="Genomic_DNA"/>
</dbReference>
<protein>
    <recommendedName>
        <fullName evidence="3">Transglycosylase SLT domain-containing protein</fullName>
    </recommendedName>
</protein>
<dbReference type="InterPro" id="IPR023346">
    <property type="entry name" value="Lysozyme-like_dom_sf"/>
</dbReference>
<dbReference type="PANTHER" id="PTHR37423">
    <property type="entry name" value="SOLUBLE LYTIC MUREIN TRANSGLYCOSYLASE-RELATED"/>
    <property type="match status" value="1"/>
</dbReference>
<evidence type="ECO:0000259" key="3">
    <source>
        <dbReference type="Pfam" id="PF01464"/>
    </source>
</evidence>